<dbReference type="GO" id="GO:0005634">
    <property type="term" value="C:nucleus"/>
    <property type="evidence" value="ECO:0007669"/>
    <property type="project" value="TreeGrafter"/>
</dbReference>
<proteinExistence type="predicted"/>
<sequence length="307" mass="34492">MATASGKRAPAFTSEELEKLVDGVLSHYTQLYGPPDKQVSIHQKKGIWRAIAKDVRTLGVDHRWSTHYRKRWEDLRRWSKKTAEAQLAMASQRGMGARRTMTPLMYQILAVAYPELDGHLRASQQPQGALSGGGAVAPEQEGAPSHMALEGEAKESEATSGTESEGSSTTRIGAYTSDSDSSDGSSLECGGHLCAHRNNSTWSLWRDLYSALWCPSSSWDPERRSWQPKDKEIHSQSDVRGKDRRNSELRLKKSRAAGSAPEIRRSQKMRQTNRRTEQEKRRAASVTEAWRSQPVLRGFRIIVRLDF</sequence>
<evidence type="ECO:0000313" key="3">
    <source>
        <dbReference type="EMBL" id="KAJ1217286.1"/>
    </source>
</evidence>
<reference evidence="3" key="1">
    <citation type="journal article" date="2022" name="bioRxiv">
        <title>Sequencing and chromosome-scale assembly of the giantPleurodeles waltlgenome.</title>
        <authorList>
            <person name="Brown T."/>
            <person name="Elewa A."/>
            <person name="Iarovenko S."/>
            <person name="Subramanian E."/>
            <person name="Araus A.J."/>
            <person name="Petzold A."/>
            <person name="Susuki M."/>
            <person name="Suzuki K.-i.T."/>
            <person name="Hayashi T."/>
            <person name="Toyoda A."/>
            <person name="Oliveira C."/>
            <person name="Osipova E."/>
            <person name="Leigh N.D."/>
            <person name="Simon A."/>
            <person name="Yun M.H."/>
        </authorList>
    </citation>
    <scope>NUCLEOTIDE SEQUENCE</scope>
    <source>
        <strain evidence="3">20211129_DDA</strain>
        <tissue evidence="3">Liver</tissue>
    </source>
</reference>
<feature type="domain" description="Myb/SANT-like DNA-binding" evidence="2">
    <location>
        <begin position="8"/>
        <end position="82"/>
    </location>
</feature>
<feature type="compositionally biased region" description="Basic and acidic residues" evidence="1">
    <location>
        <begin position="220"/>
        <end position="251"/>
    </location>
</feature>
<dbReference type="AlphaFoldDB" id="A0AAV7WWR3"/>
<evidence type="ECO:0000256" key="1">
    <source>
        <dbReference type="SAM" id="MobiDB-lite"/>
    </source>
</evidence>
<evidence type="ECO:0000259" key="2">
    <source>
        <dbReference type="Pfam" id="PF13873"/>
    </source>
</evidence>
<feature type="region of interest" description="Disordered" evidence="1">
    <location>
        <begin position="217"/>
        <end position="284"/>
    </location>
</feature>
<keyword evidence="4" id="KW-1185">Reference proteome</keyword>
<gene>
    <name evidence="3" type="ORF">NDU88_004880</name>
</gene>
<dbReference type="Proteomes" id="UP001066276">
    <property type="component" value="Chromosome 1_1"/>
</dbReference>
<dbReference type="Pfam" id="PF13873">
    <property type="entry name" value="Myb_DNA-bind_5"/>
    <property type="match status" value="1"/>
</dbReference>
<dbReference type="PANTHER" id="PTHR23098:SF16">
    <property type="entry name" value="REGULATORY PROTEIN ZESTE"/>
    <property type="match status" value="1"/>
</dbReference>
<feature type="region of interest" description="Disordered" evidence="1">
    <location>
        <begin position="122"/>
        <end position="187"/>
    </location>
</feature>
<name>A0AAV7WWR3_PLEWA</name>
<dbReference type="PANTHER" id="PTHR23098">
    <property type="entry name" value="AGAP001331-PA-RELATED"/>
    <property type="match status" value="1"/>
</dbReference>
<dbReference type="EMBL" id="JANPWB010000001">
    <property type="protein sequence ID" value="KAJ1217286.1"/>
    <property type="molecule type" value="Genomic_DNA"/>
</dbReference>
<feature type="compositionally biased region" description="Low complexity" evidence="1">
    <location>
        <begin position="177"/>
        <end position="186"/>
    </location>
</feature>
<comment type="caution">
    <text evidence="3">The sequence shown here is derived from an EMBL/GenBank/DDBJ whole genome shotgun (WGS) entry which is preliminary data.</text>
</comment>
<accession>A0AAV7WWR3</accession>
<protein>
    <recommendedName>
        <fullName evidence="2">Myb/SANT-like DNA-binding domain-containing protein</fullName>
    </recommendedName>
</protein>
<dbReference type="InterPro" id="IPR028002">
    <property type="entry name" value="Myb_DNA-bind_5"/>
</dbReference>
<evidence type="ECO:0000313" key="4">
    <source>
        <dbReference type="Proteomes" id="UP001066276"/>
    </source>
</evidence>
<feature type="compositionally biased region" description="Low complexity" evidence="1">
    <location>
        <begin position="158"/>
        <end position="170"/>
    </location>
</feature>
<organism evidence="3 4">
    <name type="scientific">Pleurodeles waltl</name>
    <name type="common">Iberian ribbed newt</name>
    <dbReference type="NCBI Taxonomy" id="8319"/>
    <lineage>
        <taxon>Eukaryota</taxon>
        <taxon>Metazoa</taxon>
        <taxon>Chordata</taxon>
        <taxon>Craniata</taxon>
        <taxon>Vertebrata</taxon>
        <taxon>Euteleostomi</taxon>
        <taxon>Amphibia</taxon>
        <taxon>Batrachia</taxon>
        <taxon>Caudata</taxon>
        <taxon>Salamandroidea</taxon>
        <taxon>Salamandridae</taxon>
        <taxon>Pleurodelinae</taxon>
        <taxon>Pleurodeles</taxon>
    </lineage>
</organism>